<dbReference type="AlphaFoldDB" id="A0A6J7AT71"/>
<feature type="transmembrane region" description="Helical" evidence="1">
    <location>
        <begin position="156"/>
        <end position="176"/>
    </location>
</feature>
<feature type="transmembrane region" description="Helical" evidence="1">
    <location>
        <begin position="87"/>
        <end position="108"/>
    </location>
</feature>
<keyword evidence="1" id="KW-1133">Transmembrane helix</keyword>
<feature type="transmembrane region" description="Helical" evidence="1">
    <location>
        <begin position="472"/>
        <end position="492"/>
    </location>
</feature>
<feature type="transmembrane region" description="Helical" evidence="1">
    <location>
        <begin position="405"/>
        <end position="428"/>
    </location>
</feature>
<feature type="transmembrane region" description="Helical" evidence="1">
    <location>
        <begin position="224"/>
        <end position="243"/>
    </location>
</feature>
<feature type="transmembrane region" description="Helical" evidence="1">
    <location>
        <begin position="373"/>
        <end position="393"/>
    </location>
</feature>
<dbReference type="EMBL" id="CAFABK010000161">
    <property type="protein sequence ID" value="CAB4835963.1"/>
    <property type="molecule type" value="Genomic_DNA"/>
</dbReference>
<feature type="transmembrane region" description="Helical" evidence="1">
    <location>
        <begin position="250"/>
        <end position="269"/>
    </location>
</feature>
<accession>A0A6J7AT71</accession>
<organism evidence="2">
    <name type="scientific">freshwater metagenome</name>
    <dbReference type="NCBI Taxonomy" id="449393"/>
    <lineage>
        <taxon>unclassified sequences</taxon>
        <taxon>metagenomes</taxon>
        <taxon>ecological metagenomes</taxon>
    </lineage>
</organism>
<name>A0A6J7AT71_9ZZZZ</name>
<sequence length="631" mass="66672">MIDVLPLIAFIALPIAMFVVTRSLTWVATRVAFAFGIAGNAVQSSISLGMSWNMRGLQVVVIAIFVLLLALAFVRRGSPRGGVRRQLYVIVLPMVALGLFLILMRVFAPSSPGPLTGVGYLIKHTIAEDNAKWLNLSSQLAAGQDLVFNGYAGGPLILVMVMMAALISVLSMLLLGGVNEVAVAVNIVIGTQFFLIALVPIAFAPFAERVVPLWPRVRGAAARVVPAPLVWVAMFVVGIASSVVTSYGHLSFQFVLIVLVLWATVFLLGTKVPHARLLMTLVIATTASVWLPLNVVGIGLIAICFFGTIIRSNWLGLALVVLTVLAVWDALISSTLYLLGIDLHAGGGSGDGAGAPEPSATSTLFQAAGGTEIVQPLLGGLALAALLFVVAWYTKSRPIRGWRAAMPFAPIAVMVCYVLAITIGDAIITGGAPHYGDHKLAFAVVIMIIGSTLPIAILALEPNANGMTLLRWFAVGGVVLLLSLDTMLPRAISALSPALWPAIDKSAPAFWSPAEVRNTPNQTIDSLPLACVFAPTGATAPGGLPDGQLAYSCTRLLIGLNGLEGRVGPLSEWLLNDWLGNTTSWSNRYESLAEDKWGVANRQVILMNSDKSVAGLASLQSLLDSYPPTPK</sequence>
<evidence type="ECO:0000313" key="2">
    <source>
        <dbReference type="EMBL" id="CAB4835963.1"/>
    </source>
</evidence>
<gene>
    <name evidence="2" type="ORF">UFOPK3204_01871</name>
</gene>
<feature type="transmembrane region" description="Helical" evidence="1">
    <location>
        <begin position="289"/>
        <end position="310"/>
    </location>
</feature>
<keyword evidence="1" id="KW-0812">Transmembrane</keyword>
<reference evidence="2" key="1">
    <citation type="submission" date="2020-05" db="EMBL/GenBank/DDBJ databases">
        <authorList>
            <person name="Chiriac C."/>
            <person name="Salcher M."/>
            <person name="Ghai R."/>
            <person name="Kavagutti S V."/>
        </authorList>
    </citation>
    <scope>NUCLEOTIDE SEQUENCE</scope>
</reference>
<feature type="transmembrane region" description="Helical" evidence="1">
    <location>
        <begin position="440"/>
        <end position="460"/>
    </location>
</feature>
<feature type="transmembrane region" description="Helical" evidence="1">
    <location>
        <begin position="183"/>
        <end position="204"/>
    </location>
</feature>
<feature type="transmembrane region" description="Helical" evidence="1">
    <location>
        <begin position="317"/>
        <end position="339"/>
    </location>
</feature>
<keyword evidence="1" id="KW-0472">Membrane</keyword>
<feature type="transmembrane region" description="Helical" evidence="1">
    <location>
        <begin position="6"/>
        <end position="24"/>
    </location>
</feature>
<proteinExistence type="predicted"/>
<evidence type="ECO:0000256" key="1">
    <source>
        <dbReference type="SAM" id="Phobius"/>
    </source>
</evidence>
<feature type="transmembrane region" description="Helical" evidence="1">
    <location>
        <begin position="31"/>
        <end position="50"/>
    </location>
</feature>
<feature type="transmembrane region" description="Helical" evidence="1">
    <location>
        <begin position="56"/>
        <end position="75"/>
    </location>
</feature>
<protein>
    <submittedName>
        <fullName evidence="2">Unannotated protein</fullName>
    </submittedName>
</protein>